<dbReference type="InterPro" id="IPR027417">
    <property type="entry name" value="P-loop_NTPase"/>
</dbReference>
<gene>
    <name evidence="1" type="ORF">CR159_20130</name>
</gene>
<name>A0A2N4TZA3_9BURK</name>
<dbReference type="NCBIfam" id="NF041292">
    <property type="entry name" value="StbB"/>
    <property type="match status" value="1"/>
</dbReference>
<dbReference type="AlphaFoldDB" id="A0A2N4TZA3"/>
<evidence type="ECO:0000313" key="2">
    <source>
        <dbReference type="Proteomes" id="UP000234190"/>
    </source>
</evidence>
<sequence>MKVAVLNYTGSVGKTVAASHLLAPRMNGAQIFAVESTNETGADLGLNVDQLRGEHFGRLFRELLTREDAIVDVGASNIEDFLTHMMRYEDAHEEMSYFVLPVINTGKAQRETIKTVAALSELGVDPERVRILFNRVDSSVQDEFPSILAYAAKTGEVQASPYAAIYENEVFELLADQRTTIADVLADQTDYRALLRAADPEDHIRISHLSNRHALRALAKPVDRQMNAAFTALFS</sequence>
<dbReference type="InterPro" id="IPR047985">
    <property type="entry name" value="StbB-like"/>
</dbReference>
<reference evidence="1 2" key="1">
    <citation type="submission" date="2017-10" db="EMBL/GenBank/DDBJ databases">
        <title>Two draft genome sequences of Pusillimonas sp. strains isolated from a nitrate- and radionuclide-contaminated groundwater in Russia.</title>
        <authorList>
            <person name="Grouzdev D.S."/>
            <person name="Tourova T.P."/>
            <person name="Goeva M.A."/>
            <person name="Babich T.L."/>
            <person name="Sokolova D.S."/>
            <person name="Abdullin R."/>
            <person name="Poltaraus A.B."/>
            <person name="Toshchakov S.V."/>
            <person name="Nazina T.N."/>
        </authorList>
    </citation>
    <scope>NUCLEOTIDE SEQUENCE [LARGE SCALE GENOMIC DNA]</scope>
    <source>
        <strain evidence="1 2">JR1/69-3-13</strain>
    </source>
</reference>
<proteinExistence type="predicted"/>
<protein>
    <submittedName>
        <fullName evidence="1">Plasmid stability protein StbB</fullName>
    </submittedName>
</protein>
<dbReference type="SUPFAM" id="SSF52540">
    <property type="entry name" value="P-loop containing nucleoside triphosphate hydrolases"/>
    <property type="match status" value="1"/>
</dbReference>
<organism evidence="1 2">
    <name type="scientific">Pollutimonas subterranea</name>
    <dbReference type="NCBI Taxonomy" id="2045210"/>
    <lineage>
        <taxon>Bacteria</taxon>
        <taxon>Pseudomonadati</taxon>
        <taxon>Pseudomonadota</taxon>
        <taxon>Betaproteobacteria</taxon>
        <taxon>Burkholderiales</taxon>
        <taxon>Alcaligenaceae</taxon>
        <taxon>Pollutimonas</taxon>
    </lineage>
</organism>
<accession>A0A2N4TZA3</accession>
<dbReference type="OrthoDB" id="5877230at2"/>
<dbReference type="RefSeq" id="WP_102075739.1">
    <property type="nucleotide sequence ID" value="NZ_PDNW01000028.1"/>
</dbReference>
<dbReference type="EMBL" id="PDNW01000028">
    <property type="protein sequence ID" value="PLC48094.1"/>
    <property type="molecule type" value="Genomic_DNA"/>
</dbReference>
<keyword evidence="2" id="KW-1185">Reference proteome</keyword>
<comment type="caution">
    <text evidence="1">The sequence shown here is derived from an EMBL/GenBank/DDBJ whole genome shotgun (WGS) entry which is preliminary data.</text>
</comment>
<evidence type="ECO:0000313" key="1">
    <source>
        <dbReference type="EMBL" id="PLC48094.1"/>
    </source>
</evidence>
<dbReference type="Proteomes" id="UP000234190">
    <property type="component" value="Unassembled WGS sequence"/>
</dbReference>